<dbReference type="Proteomes" id="UP001211173">
    <property type="component" value="Unassembled WGS sequence"/>
</dbReference>
<comment type="caution">
    <text evidence="1">The sequence shown here is derived from an EMBL/GenBank/DDBJ whole genome shotgun (WGS) entry which is preliminary data.</text>
</comment>
<protein>
    <recommendedName>
        <fullName evidence="3">MarR family transcriptional regulator</fullName>
    </recommendedName>
</protein>
<dbReference type="EMBL" id="JAQLWV010000036">
    <property type="protein sequence ID" value="MDB7935087.1"/>
    <property type="molecule type" value="Genomic_DNA"/>
</dbReference>
<proteinExistence type="predicted"/>
<evidence type="ECO:0000313" key="2">
    <source>
        <dbReference type="Proteomes" id="UP001211173"/>
    </source>
</evidence>
<reference evidence="1" key="1">
    <citation type="submission" date="2023-01" db="EMBL/GenBank/DDBJ databases">
        <title>Human gut microbiome strain richness.</title>
        <authorList>
            <person name="Chen-Liaw A."/>
        </authorList>
    </citation>
    <scope>NUCLEOTIDE SEQUENCE</scope>
    <source>
        <strain evidence="1">1001287st1_F4_1001285I_161205</strain>
    </source>
</reference>
<gene>
    <name evidence="1" type="ORF">PNE06_18545</name>
</gene>
<organism evidence="1 2">
    <name type="scientific">Flavonifractor plautii</name>
    <name type="common">Fusobacterium plautii</name>
    <dbReference type="NCBI Taxonomy" id="292800"/>
    <lineage>
        <taxon>Bacteria</taxon>
        <taxon>Bacillati</taxon>
        <taxon>Bacillota</taxon>
        <taxon>Clostridia</taxon>
        <taxon>Eubacteriales</taxon>
        <taxon>Oscillospiraceae</taxon>
        <taxon>Flavonifractor</taxon>
    </lineage>
</organism>
<accession>A0AAW6CQ61</accession>
<evidence type="ECO:0008006" key="3">
    <source>
        <dbReference type="Google" id="ProtNLM"/>
    </source>
</evidence>
<dbReference type="RefSeq" id="WP_009260424.1">
    <property type="nucleotide sequence ID" value="NZ_CACRUB010000021.1"/>
</dbReference>
<name>A0AAW6CQ61_FLAPL</name>
<dbReference type="AlphaFoldDB" id="A0AAW6CQ61"/>
<evidence type="ECO:0000313" key="1">
    <source>
        <dbReference type="EMBL" id="MDB7935087.1"/>
    </source>
</evidence>
<sequence>MFKREKKVYLELTDAERRLVRMYLMNWRNKLTAQGRDAGPVNDLLLKLMAHG</sequence>